<feature type="compositionally biased region" description="Polar residues" evidence="1">
    <location>
        <begin position="22"/>
        <end position="34"/>
    </location>
</feature>
<evidence type="ECO:0000313" key="2">
    <source>
        <dbReference type="EMBL" id="CAB9531129.1"/>
    </source>
</evidence>
<feature type="compositionally biased region" description="Basic and acidic residues" evidence="1">
    <location>
        <begin position="130"/>
        <end position="163"/>
    </location>
</feature>
<sequence length="184" mass="19257">MRNNKPPPNNNKDSPVNDESENPTLFNDISPGNSGTKGGSGELPPPERTLGSKQPPLPSGDAAVGSTRDSTGTYTTDSTGSRAAAQAMSCSKSPPVATLSIDGRISVEETVLSTEIASATARQANSVTKTDSKEVDDRKPAAKESHQVQNDDKNKHDNSKSDDMANMDSASSALATIQARFNNP</sequence>
<evidence type="ECO:0000256" key="1">
    <source>
        <dbReference type="SAM" id="MobiDB-lite"/>
    </source>
</evidence>
<dbReference type="EMBL" id="CAICTM010003263">
    <property type="protein sequence ID" value="CAB9531129.1"/>
    <property type="molecule type" value="Genomic_DNA"/>
</dbReference>
<protein>
    <submittedName>
        <fullName evidence="2">Uncharacterized protein</fullName>
    </submittedName>
</protein>
<dbReference type="Proteomes" id="UP001153069">
    <property type="component" value="Unassembled WGS sequence"/>
</dbReference>
<comment type="caution">
    <text evidence="2">The sequence shown here is derived from an EMBL/GenBank/DDBJ whole genome shotgun (WGS) entry which is preliminary data.</text>
</comment>
<evidence type="ECO:0000313" key="3">
    <source>
        <dbReference type="Proteomes" id="UP001153069"/>
    </source>
</evidence>
<name>A0A9N8F3V2_9STRA</name>
<feature type="region of interest" description="Disordered" evidence="1">
    <location>
        <begin position="1"/>
        <end position="97"/>
    </location>
</feature>
<proteinExistence type="predicted"/>
<feature type="compositionally biased region" description="Low complexity" evidence="1">
    <location>
        <begin position="164"/>
        <end position="175"/>
    </location>
</feature>
<dbReference type="AlphaFoldDB" id="A0A9N8F3V2"/>
<feature type="region of interest" description="Disordered" evidence="1">
    <location>
        <begin position="121"/>
        <end position="184"/>
    </location>
</feature>
<feature type="compositionally biased region" description="Low complexity" evidence="1">
    <location>
        <begin position="65"/>
        <end position="82"/>
    </location>
</feature>
<reference evidence="2" key="1">
    <citation type="submission" date="2020-06" db="EMBL/GenBank/DDBJ databases">
        <authorList>
            <consortium name="Plant Systems Biology data submission"/>
        </authorList>
    </citation>
    <scope>NUCLEOTIDE SEQUENCE</scope>
    <source>
        <strain evidence="2">D6</strain>
    </source>
</reference>
<accession>A0A9N8F3V2</accession>
<keyword evidence="3" id="KW-1185">Reference proteome</keyword>
<gene>
    <name evidence="2" type="ORF">SEMRO_3265_G346010.1</name>
</gene>
<organism evidence="2 3">
    <name type="scientific">Seminavis robusta</name>
    <dbReference type="NCBI Taxonomy" id="568900"/>
    <lineage>
        <taxon>Eukaryota</taxon>
        <taxon>Sar</taxon>
        <taxon>Stramenopiles</taxon>
        <taxon>Ochrophyta</taxon>
        <taxon>Bacillariophyta</taxon>
        <taxon>Bacillariophyceae</taxon>
        <taxon>Bacillariophycidae</taxon>
        <taxon>Naviculales</taxon>
        <taxon>Naviculaceae</taxon>
        <taxon>Seminavis</taxon>
    </lineage>
</organism>